<dbReference type="AlphaFoldDB" id="A0A1H4A9B3"/>
<proteinExistence type="predicted"/>
<dbReference type="Proteomes" id="UP000236755">
    <property type="component" value="Unassembled WGS sequence"/>
</dbReference>
<accession>A0A1H4A9B3</accession>
<dbReference type="InterPro" id="IPR018470">
    <property type="entry name" value="Metal-bd_Tp34-typ"/>
</dbReference>
<gene>
    <name evidence="3" type="ORF">SAMN04488065_2681</name>
</gene>
<dbReference type="Gene3D" id="2.60.40.2480">
    <property type="entry name" value="Periplasmic metal-binding protein Tp34-type"/>
    <property type="match status" value="1"/>
</dbReference>
<feature type="domain" description="DUF7350" evidence="2">
    <location>
        <begin position="227"/>
        <end position="352"/>
    </location>
</feature>
<reference evidence="3 4" key="1">
    <citation type="submission" date="2016-10" db="EMBL/GenBank/DDBJ databases">
        <authorList>
            <person name="de Groot N.N."/>
        </authorList>
    </citation>
    <scope>NUCLEOTIDE SEQUENCE [LARGE SCALE GENOMIC DNA]</scope>
    <source>
        <strain evidence="3 4">CGMCC 1.8712</strain>
    </source>
</reference>
<dbReference type="InterPro" id="IPR038482">
    <property type="entry name" value="Tp34-type_sf"/>
</dbReference>
<dbReference type="OrthoDB" id="156174at2157"/>
<dbReference type="RefSeq" id="WP_092635641.1">
    <property type="nucleotide sequence ID" value="NZ_FNQT01000005.1"/>
</dbReference>
<keyword evidence="1" id="KW-0732">Signal</keyword>
<dbReference type="PROSITE" id="PS51257">
    <property type="entry name" value="PROKAR_LIPOPROTEIN"/>
    <property type="match status" value="1"/>
</dbReference>
<dbReference type="InterPro" id="IPR055774">
    <property type="entry name" value="DUF7350"/>
</dbReference>
<evidence type="ECO:0000313" key="3">
    <source>
        <dbReference type="EMBL" id="SEA32703.1"/>
    </source>
</evidence>
<evidence type="ECO:0000313" key="4">
    <source>
        <dbReference type="Proteomes" id="UP000236755"/>
    </source>
</evidence>
<dbReference type="STRING" id="555874.SAMN04488065_2681"/>
<evidence type="ECO:0000256" key="1">
    <source>
        <dbReference type="ARBA" id="ARBA00022729"/>
    </source>
</evidence>
<name>A0A1H4A9B3_9EURY</name>
<dbReference type="Pfam" id="PF24041">
    <property type="entry name" value="DUF7350"/>
    <property type="match status" value="1"/>
</dbReference>
<organism evidence="3 4">
    <name type="scientific">Haloplanus vescus</name>
    <dbReference type="NCBI Taxonomy" id="555874"/>
    <lineage>
        <taxon>Archaea</taxon>
        <taxon>Methanobacteriati</taxon>
        <taxon>Methanobacteriota</taxon>
        <taxon>Stenosarchaea group</taxon>
        <taxon>Halobacteria</taxon>
        <taxon>Halobacteriales</taxon>
        <taxon>Haloferacaceae</taxon>
        <taxon>Haloplanus</taxon>
    </lineage>
</organism>
<evidence type="ECO:0000259" key="2">
    <source>
        <dbReference type="Pfam" id="PF24041"/>
    </source>
</evidence>
<dbReference type="EMBL" id="FNQT01000005">
    <property type="protein sequence ID" value="SEA32703.1"/>
    <property type="molecule type" value="Genomic_DNA"/>
</dbReference>
<protein>
    <submittedName>
        <fullName evidence="3">Fe2+ transport protein</fullName>
    </submittedName>
</protein>
<dbReference type="Pfam" id="PF10634">
    <property type="entry name" value="Iron_transport"/>
    <property type="match status" value="1"/>
</dbReference>
<sequence>MNRRDVLRIVGGSSLVGLAGCTGLFETRSAQAPPLPENRPNAVYYPTHYEGMKMPGVKEQGGYRCALTYSYAHRFWLMKPNGITKVEIQPEDSIHLMPVVWETQTGIIPPDINPQLTVTQNGESIDQFAPWPMLSQPMGFHFGDNAQLQGDGTYTVEVSIGGPSTRRTGSLAENQGNASFEFEFEFSESTLNEISYTDIPDDKEGTKGAVDLMDMEMLPDSQVPTPDALPGNVRGSEKSGDAKFVVTVLEDASRFGGDEEQKYLAVSPRTPYNRTMLPMMSLSATLQRDGTSEFDGILQATIDPELRYHYGTTVADVQTGDELTITVDSPPQTARHEGYETAFVDMPDVQVTL</sequence>
<keyword evidence="4" id="KW-1185">Reference proteome</keyword>